<protein>
    <submittedName>
        <fullName evidence="2">Uncharacterized protein</fullName>
    </submittedName>
</protein>
<keyword evidence="3" id="KW-1185">Reference proteome</keyword>
<dbReference type="AlphaFoldDB" id="A0A9W7B6Y9"/>
<accession>A0A9W7B6Y9</accession>
<feature type="compositionally biased region" description="Low complexity" evidence="1">
    <location>
        <begin position="94"/>
        <end position="106"/>
    </location>
</feature>
<gene>
    <name evidence="2" type="ORF">TrST_g11842</name>
</gene>
<dbReference type="Proteomes" id="UP001165085">
    <property type="component" value="Unassembled WGS sequence"/>
</dbReference>
<feature type="region of interest" description="Disordered" evidence="1">
    <location>
        <begin position="125"/>
        <end position="158"/>
    </location>
</feature>
<evidence type="ECO:0000313" key="2">
    <source>
        <dbReference type="EMBL" id="GMH80979.1"/>
    </source>
</evidence>
<proteinExistence type="predicted"/>
<sequence>MPTSWRDDTPSNLRQSSIATLTPILGSFKAMKFVKEAYKSSKSLDDFNAKIEEKCSASKATGQKNNTISKATVVTNVPSKKEASNTLLPPRPAPSSSAPSVSSTTTTKKRTYIISNASSLILIYDPPSLRPPSSSSSSPPPPKRSPQPVTTFSSKSKYLRNLDDTKNLVFNKEETERMTKKFKATGELDQLDGTVITLD</sequence>
<feature type="region of interest" description="Disordered" evidence="1">
    <location>
        <begin position="71"/>
        <end position="107"/>
    </location>
</feature>
<evidence type="ECO:0000313" key="3">
    <source>
        <dbReference type="Proteomes" id="UP001165085"/>
    </source>
</evidence>
<comment type="caution">
    <text evidence="2">The sequence shown here is derived from an EMBL/GenBank/DDBJ whole genome shotgun (WGS) entry which is preliminary data.</text>
</comment>
<name>A0A9W7B6Y9_9STRA</name>
<dbReference type="OrthoDB" id="10646535at2759"/>
<reference evidence="3" key="1">
    <citation type="journal article" date="2023" name="Commun. Biol.">
        <title>Genome analysis of Parmales, the sister group of diatoms, reveals the evolutionary specialization of diatoms from phago-mixotrophs to photoautotrophs.</title>
        <authorList>
            <person name="Ban H."/>
            <person name="Sato S."/>
            <person name="Yoshikawa S."/>
            <person name="Yamada K."/>
            <person name="Nakamura Y."/>
            <person name="Ichinomiya M."/>
            <person name="Sato N."/>
            <person name="Blanc-Mathieu R."/>
            <person name="Endo H."/>
            <person name="Kuwata A."/>
            <person name="Ogata H."/>
        </authorList>
    </citation>
    <scope>NUCLEOTIDE SEQUENCE [LARGE SCALE GENOMIC DNA]</scope>
    <source>
        <strain evidence="3">NIES 3701</strain>
    </source>
</reference>
<organism evidence="2 3">
    <name type="scientific">Triparma strigata</name>
    <dbReference type="NCBI Taxonomy" id="1606541"/>
    <lineage>
        <taxon>Eukaryota</taxon>
        <taxon>Sar</taxon>
        <taxon>Stramenopiles</taxon>
        <taxon>Ochrophyta</taxon>
        <taxon>Bolidophyceae</taxon>
        <taxon>Parmales</taxon>
        <taxon>Triparmaceae</taxon>
        <taxon>Triparma</taxon>
    </lineage>
</organism>
<dbReference type="EMBL" id="BRXY01000253">
    <property type="protein sequence ID" value="GMH80979.1"/>
    <property type="molecule type" value="Genomic_DNA"/>
</dbReference>
<evidence type="ECO:0000256" key="1">
    <source>
        <dbReference type="SAM" id="MobiDB-lite"/>
    </source>
</evidence>